<dbReference type="InterPro" id="IPR011598">
    <property type="entry name" value="bHLH_dom"/>
</dbReference>
<organism evidence="3 4">
    <name type="scientific">Steinernema carpocapsae</name>
    <name type="common">Entomopathogenic nematode</name>
    <dbReference type="NCBI Taxonomy" id="34508"/>
    <lineage>
        <taxon>Eukaryota</taxon>
        <taxon>Metazoa</taxon>
        <taxon>Ecdysozoa</taxon>
        <taxon>Nematoda</taxon>
        <taxon>Chromadorea</taxon>
        <taxon>Rhabditida</taxon>
        <taxon>Tylenchina</taxon>
        <taxon>Panagrolaimomorpha</taxon>
        <taxon>Strongyloidoidea</taxon>
        <taxon>Steinernematidae</taxon>
        <taxon>Steinernema</taxon>
    </lineage>
</organism>
<gene>
    <name evidence="3" type="ORF">L596_024819</name>
</gene>
<evidence type="ECO:0000313" key="4">
    <source>
        <dbReference type="Proteomes" id="UP000298663"/>
    </source>
</evidence>
<evidence type="ECO:0000259" key="2">
    <source>
        <dbReference type="PROSITE" id="PS50888"/>
    </source>
</evidence>
<reference evidence="3 4" key="2">
    <citation type="journal article" date="2019" name="G3 (Bethesda)">
        <title>Hybrid Assembly of the Genome of the Entomopathogenic Nematode Steinernema carpocapsae Identifies the X-Chromosome.</title>
        <authorList>
            <person name="Serra L."/>
            <person name="Macchietto M."/>
            <person name="Macias-Munoz A."/>
            <person name="McGill C.J."/>
            <person name="Rodriguez I.M."/>
            <person name="Rodriguez B."/>
            <person name="Murad R."/>
            <person name="Mortazavi A."/>
        </authorList>
    </citation>
    <scope>NUCLEOTIDE SEQUENCE [LARGE SCALE GENOMIC DNA]</scope>
    <source>
        <strain evidence="3 4">ALL</strain>
    </source>
</reference>
<dbReference type="OrthoDB" id="5969565at2759"/>
<dbReference type="SUPFAM" id="SSF47459">
    <property type="entry name" value="HLH, helix-loop-helix DNA-binding domain"/>
    <property type="match status" value="1"/>
</dbReference>
<dbReference type="InterPro" id="IPR050359">
    <property type="entry name" value="bHLH_transcription_factors"/>
</dbReference>
<dbReference type="SMART" id="SM00353">
    <property type="entry name" value="HLH"/>
    <property type="match status" value="1"/>
</dbReference>
<dbReference type="GO" id="GO:0046983">
    <property type="term" value="F:protein dimerization activity"/>
    <property type="evidence" value="ECO:0007669"/>
    <property type="project" value="InterPro"/>
</dbReference>
<keyword evidence="4" id="KW-1185">Reference proteome</keyword>
<feature type="region of interest" description="Disordered" evidence="1">
    <location>
        <begin position="36"/>
        <end position="104"/>
    </location>
</feature>
<dbReference type="GO" id="GO:0005634">
    <property type="term" value="C:nucleus"/>
    <property type="evidence" value="ECO:0007669"/>
    <property type="project" value="TreeGrafter"/>
</dbReference>
<dbReference type="PROSITE" id="PS50888">
    <property type="entry name" value="BHLH"/>
    <property type="match status" value="1"/>
</dbReference>
<dbReference type="GO" id="GO:0007423">
    <property type="term" value="P:sensory organ development"/>
    <property type="evidence" value="ECO:0007669"/>
    <property type="project" value="TreeGrafter"/>
</dbReference>
<evidence type="ECO:0000256" key="1">
    <source>
        <dbReference type="SAM" id="MobiDB-lite"/>
    </source>
</evidence>
<dbReference type="STRING" id="34508.A0A4U5M5V8"/>
<dbReference type="AlphaFoldDB" id="A0A4U5M5V8"/>
<dbReference type="GO" id="GO:0070888">
    <property type="term" value="F:E-box binding"/>
    <property type="evidence" value="ECO:0007669"/>
    <property type="project" value="TreeGrafter"/>
</dbReference>
<dbReference type="PANTHER" id="PTHR19290:SF163">
    <property type="entry name" value="BASIC HELIX-LOOP-HELIX NEURAL TRANSCRIPTION FACTOR TAP"/>
    <property type="match status" value="1"/>
</dbReference>
<dbReference type="GO" id="GO:0045944">
    <property type="term" value="P:positive regulation of transcription by RNA polymerase II"/>
    <property type="evidence" value="ECO:0007669"/>
    <property type="project" value="TreeGrafter"/>
</dbReference>
<feature type="compositionally biased region" description="Basic residues" evidence="1">
    <location>
        <begin position="66"/>
        <end position="80"/>
    </location>
</feature>
<proteinExistence type="predicted"/>
<dbReference type="Gene3D" id="4.10.280.10">
    <property type="entry name" value="Helix-loop-helix DNA-binding domain"/>
    <property type="match status" value="1"/>
</dbReference>
<dbReference type="PANTHER" id="PTHR19290">
    <property type="entry name" value="BASIC HELIX-LOOP-HELIX PROTEIN NEUROGENIN-RELATED"/>
    <property type="match status" value="1"/>
</dbReference>
<dbReference type="InterPro" id="IPR036638">
    <property type="entry name" value="HLH_DNA-bd_sf"/>
</dbReference>
<dbReference type="GO" id="GO:0000981">
    <property type="term" value="F:DNA-binding transcription factor activity, RNA polymerase II-specific"/>
    <property type="evidence" value="ECO:0007669"/>
    <property type="project" value="TreeGrafter"/>
</dbReference>
<dbReference type="GO" id="GO:0061564">
    <property type="term" value="P:axon development"/>
    <property type="evidence" value="ECO:0007669"/>
    <property type="project" value="TreeGrafter"/>
</dbReference>
<dbReference type="CDD" id="cd11390">
    <property type="entry name" value="bHLH_TS"/>
    <property type="match status" value="1"/>
</dbReference>
<dbReference type="Proteomes" id="UP000298663">
    <property type="component" value="Unassembled WGS sequence"/>
</dbReference>
<sequence>MLSYDHFYDSGSSSASSMVSHDHYYPIHHYELENEFLDAPKQQQQRVKRKYRTRPKSPNTVQESKVRRRKRANSRERKRMQSLNDALETLRQSLPQGSKNDEQKMTKIETLKTALNYIHDLSEALQQNPGHPMPNVQ</sequence>
<feature type="domain" description="BHLH" evidence="2">
    <location>
        <begin position="67"/>
        <end position="121"/>
    </location>
</feature>
<dbReference type="Pfam" id="PF00010">
    <property type="entry name" value="HLH"/>
    <property type="match status" value="1"/>
</dbReference>
<accession>A0A4U5M5V8</accession>
<evidence type="ECO:0000313" key="3">
    <source>
        <dbReference type="EMBL" id="TKR64251.1"/>
    </source>
</evidence>
<protein>
    <recommendedName>
        <fullName evidence="2">BHLH domain-containing protein</fullName>
    </recommendedName>
</protein>
<dbReference type="EMBL" id="AZBU02000009">
    <property type="protein sequence ID" value="TKR64251.1"/>
    <property type="molecule type" value="Genomic_DNA"/>
</dbReference>
<reference evidence="3 4" key="1">
    <citation type="journal article" date="2015" name="Genome Biol.">
        <title>Comparative genomics of Steinernema reveals deeply conserved gene regulatory networks.</title>
        <authorList>
            <person name="Dillman A.R."/>
            <person name="Macchietto M."/>
            <person name="Porter C.F."/>
            <person name="Rogers A."/>
            <person name="Williams B."/>
            <person name="Antoshechkin I."/>
            <person name="Lee M.M."/>
            <person name="Goodwin Z."/>
            <person name="Lu X."/>
            <person name="Lewis E.E."/>
            <person name="Goodrich-Blair H."/>
            <person name="Stock S.P."/>
            <person name="Adams B.J."/>
            <person name="Sternberg P.W."/>
            <person name="Mortazavi A."/>
        </authorList>
    </citation>
    <scope>NUCLEOTIDE SEQUENCE [LARGE SCALE GENOMIC DNA]</scope>
    <source>
        <strain evidence="3 4">ALL</strain>
    </source>
</reference>
<comment type="caution">
    <text evidence="3">The sequence shown here is derived from an EMBL/GenBank/DDBJ whole genome shotgun (WGS) entry which is preliminary data.</text>
</comment>
<name>A0A4U5M5V8_STECR</name>
<feature type="compositionally biased region" description="Basic residues" evidence="1">
    <location>
        <begin position="46"/>
        <end position="55"/>
    </location>
</feature>